<proteinExistence type="predicted"/>
<reference evidence="2" key="1">
    <citation type="journal article" date="2019" name="Int. J. Syst. Evol. Microbiol.">
        <title>The Global Catalogue of Microorganisms (GCM) 10K type strain sequencing project: providing services to taxonomists for standard genome sequencing and annotation.</title>
        <authorList>
            <consortium name="The Broad Institute Genomics Platform"/>
            <consortium name="The Broad Institute Genome Sequencing Center for Infectious Disease"/>
            <person name="Wu L."/>
            <person name="Ma J."/>
        </authorList>
    </citation>
    <scope>NUCLEOTIDE SEQUENCE [LARGE SCALE GENOMIC DNA]</scope>
    <source>
        <strain evidence="2">KCTC 42087</strain>
    </source>
</reference>
<dbReference type="EMBL" id="JBHSON010000004">
    <property type="protein sequence ID" value="MFC5744851.1"/>
    <property type="molecule type" value="Genomic_DNA"/>
</dbReference>
<gene>
    <name evidence="1" type="ORF">ACFPZN_04400</name>
</gene>
<accession>A0ABW0ZNH8</accession>
<keyword evidence="2" id="KW-1185">Reference proteome</keyword>
<name>A0ABW0ZNH8_9ACTN</name>
<evidence type="ECO:0000313" key="1">
    <source>
        <dbReference type="EMBL" id="MFC5744851.1"/>
    </source>
</evidence>
<evidence type="ECO:0000313" key="2">
    <source>
        <dbReference type="Proteomes" id="UP001596074"/>
    </source>
</evidence>
<dbReference type="InterPro" id="IPR046193">
    <property type="entry name" value="DUF6221"/>
</dbReference>
<dbReference type="Pfam" id="PF19730">
    <property type="entry name" value="DUF6221"/>
    <property type="match status" value="1"/>
</dbReference>
<dbReference type="Proteomes" id="UP001596074">
    <property type="component" value="Unassembled WGS sequence"/>
</dbReference>
<protein>
    <submittedName>
        <fullName evidence="1">DUF6221 family protein</fullName>
    </submittedName>
</protein>
<comment type="caution">
    <text evidence="1">The sequence shown here is derived from an EMBL/GenBank/DDBJ whole genome shotgun (WGS) entry which is preliminary data.</text>
</comment>
<organism evidence="1 2">
    <name type="scientific">Actinomadura rugatobispora</name>
    <dbReference type="NCBI Taxonomy" id="1994"/>
    <lineage>
        <taxon>Bacteria</taxon>
        <taxon>Bacillati</taxon>
        <taxon>Actinomycetota</taxon>
        <taxon>Actinomycetes</taxon>
        <taxon>Streptosporangiales</taxon>
        <taxon>Thermomonosporaceae</taxon>
        <taxon>Actinomadura</taxon>
    </lineage>
</organism>
<sequence>MTLVEFLKARLDEDAWNNRIDPKESWQVEHNDDAVSPSRVAFPPSRVVGRGHYLLWDAPESIAAHIARHDPRRVAADVEAKRRLIEQHTGYYGGGDDEFWPVQTLRLLALPYSDHPDYQEEWRP</sequence>
<dbReference type="RefSeq" id="WP_378280373.1">
    <property type="nucleotide sequence ID" value="NZ_JBHSON010000004.1"/>
</dbReference>